<evidence type="ECO:0000313" key="3">
    <source>
        <dbReference type="Proteomes" id="UP000438914"/>
    </source>
</evidence>
<comment type="caution">
    <text evidence="2">The sequence shown here is derived from an EMBL/GenBank/DDBJ whole genome shotgun (WGS) entry which is preliminary data.</text>
</comment>
<feature type="signal peptide" evidence="1">
    <location>
        <begin position="1"/>
        <end position="20"/>
    </location>
</feature>
<evidence type="ECO:0000313" key="2">
    <source>
        <dbReference type="EMBL" id="MST84465.1"/>
    </source>
</evidence>
<feature type="chain" id="PRO_5029774480" evidence="1">
    <location>
        <begin position="21"/>
        <end position="146"/>
    </location>
</feature>
<sequence>MRRIAVAVVCLLMAVGSLEAKRPFVKVNGFEVGKHVTSIEMEGNTMSLRWNDNTVMRGRLADVMISLACHECVDKARILSVSGVQTTKMRVEGLTLGSTYSLYDLMGNCLGTRTVDSPILSVDVSRLSTGIYLLKSQSLVMKFVKA</sequence>
<accession>A0A7K0KG73</accession>
<dbReference type="EMBL" id="VUNG01000015">
    <property type="protein sequence ID" value="MST84465.1"/>
    <property type="molecule type" value="Genomic_DNA"/>
</dbReference>
<reference evidence="2 3" key="1">
    <citation type="submission" date="2019-08" db="EMBL/GenBank/DDBJ databases">
        <title>In-depth cultivation of the pig gut microbiome towards novel bacterial diversity and tailored functional studies.</title>
        <authorList>
            <person name="Wylensek D."/>
            <person name="Hitch T.C.A."/>
            <person name="Clavel T."/>
        </authorList>
    </citation>
    <scope>NUCLEOTIDE SEQUENCE [LARGE SCALE GENOMIC DNA]</scope>
    <source>
        <strain evidence="2 3">LKV-178-WT-2A</strain>
    </source>
</reference>
<dbReference type="Proteomes" id="UP000438914">
    <property type="component" value="Unassembled WGS sequence"/>
</dbReference>
<proteinExistence type="predicted"/>
<keyword evidence="3" id="KW-1185">Reference proteome</keyword>
<evidence type="ECO:0000256" key="1">
    <source>
        <dbReference type="SAM" id="SignalP"/>
    </source>
</evidence>
<keyword evidence="1" id="KW-0732">Signal</keyword>
<gene>
    <name evidence="2" type="ORF">FYJ73_07245</name>
</gene>
<dbReference type="AlphaFoldDB" id="A0A7K0KG73"/>
<name>A0A7K0KG73_9BACT</name>
<protein>
    <submittedName>
        <fullName evidence="2">T9SS type A sorting domain-containing protein</fullName>
    </submittedName>
</protein>
<organism evidence="2 3">
    <name type="scientific">Hallella mizrahii</name>
    <dbReference type="NCBI Taxonomy" id="2606637"/>
    <lineage>
        <taxon>Bacteria</taxon>
        <taxon>Pseudomonadati</taxon>
        <taxon>Bacteroidota</taxon>
        <taxon>Bacteroidia</taxon>
        <taxon>Bacteroidales</taxon>
        <taxon>Prevotellaceae</taxon>
        <taxon>Hallella</taxon>
    </lineage>
</organism>